<name>A0ABW3T6T9_9CAUL</name>
<keyword evidence="9 10" id="KW-0472">Membrane</keyword>
<evidence type="ECO:0000256" key="8">
    <source>
        <dbReference type="ARBA" id="ARBA00023008"/>
    </source>
</evidence>
<comment type="similarity">
    <text evidence="3 10">Belongs to the COX11/CtaG family.</text>
</comment>
<evidence type="ECO:0000256" key="6">
    <source>
        <dbReference type="ARBA" id="ARBA00022968"/>
    </source>
</evidence>
<evidence type="ECO:0000256" key="12">
    <source>
        <dbReference type="SAM" id="Phobius"/>
    </source>
</evidence>
<evidence type="ECO:0000313" key="13">
    <source>
        <dbReference type="EMBL" id="MFD1192076.1"/>
    </source>
</evidence>
<feature type="region of interest" description="Disordered" evidence="11">
    <location>
        <begin position="192"/>
        <end position="214"/>
    </location>
</feature>
<comment type="caution">
    <text evidence="13">The sequence shown here is derived from an EMBL/GenBank/DDBJ whole genome shotgun (WGS) entry which is preliminary data.</text>
</comment>
<keyword evidence="8 10" id="KW-0186">Copper</keyword>
<evidence type="ECO:0000256" key="5">
    <source>
        <dbReference type="ARBA" id="ARBA00022692"/>
    </source>
</evidence>
<evidence type="ECO:0000256" key="2">
    <source>
        <dbReference type="ARBA" id="ARBA00004382"/>
    </source>
</evidence>
<evidence type="ECO:0000256" key="7">
    <source>
        <dbReference type="ARBA" id="ARBA00022989"/>
    </source>
</evidence>
<organism evidence="13 14">
    <name type="scientific">Phenylobacterium conjunctum</name>
    <dbReference type="NCBI Taxonomy" id="1298959"/>
    <lineage>
        <taxon>Bacteria</taxon>
        <taxon>Pseudomonadati</taxon>
        <taxon>Pseudomonadota</taxon>
        <taxon>Alphaproteobacteria</taxon>
        <taxon>Caulobacterales</taxon>
        <taxon>Caulobacteraceae</taxon>
        <taxon>Phenylobacterium</taxon>
    </lineage>
</organism>
<evidence type="ECO:0000256" key="3">
    <source>
        <dbReference type="ARBA" id="ARBA00009620"/>
    </source>
</evidence>
<dbReference type="Gene3D" id="2.60.370.10">
    <property type="entry name" value="Ctag/Cox11"/>
    <property type="match status" value="1"/>
</dbReference>
<keyword evidence="6 10" id="KW-0735">Signal-anchor</keyword>
<comment type="subcellular location">
    <subcellularLocation>
        <location evidence="2 10">Cell inner membrane</location>
        <topology evidence="2 10">Single-pass type II membrane protein</topology>
        <orientation evidence="2 10">Periplasmic side</orientation>
    </subcellularLocation>
</comment>
<evidence type="ECO:0000313" key="14">
    <source>
        <dbReference type="Proteomes" id="UP001597216"/>
    </source>
</evidence>
<evidence type="ECO:0000256" key="4">
    <source>
        <dbReference type="ARBA" id="ARBA00015384"/>
    </source>
</evidence>
<keyword evidence="5 10" id="KW-0812">Transmembrane</keyword>
<keyword evidence="7 10" id="KW-1133">Transmembrane helix</keyword>
<feature type="transmembrane region" description="Helical" evidence="12">
    <location>
        <begin position="20"/>
        <end position="41"/>
    </location>
</feature>
<feature type="topological domain" description="Periplasmic" evidence="10">
    <location>
        <begin position="41"/>
        <end position="214"/>
    </location>
</feature>
<dbReference type="PIRSF" id="PIRSF005413">
    <property type="entry name" value="COX11"/>
    <property type="match status" value="1"/>
</dbReference>
<dbReference type="InterPro" id="IPR007533">
    <property type="entry name" value="Cyt_c_oxidase_assmbl_CtaG"/>
</dbReference>
<proteinExistence type="inferred from homology"/>
<evidence type="ECO:0000256" key="9">
    <source>
        <dbReference type="ARBA" id="ARBA00023136"/>
    </source>
</evidence>
<evidence type="ECO:0000256" key="1">
    <source>
        <dbReference type="ARBA" id="ARBA00004007"/>
    </source>
</evidence>
<feature type="topological domain" description="Cytoplasmic" evidence="10">
    <location>
        <begin position="1"/>
        <end position="17"/>
    </location>
</feature>
<reference evidence="14" key="1">
    <citation type="journal article" date="2019" name="Int. J. Syst. Evol. Microbiol.">
        <title>The Global Catalogue of Microorganisms (GCM) 10K type strain sequencing project: providing services to taxonomists for standard genome sequencing and annotation.</title>
        <authorList>
            <consortium name="The Broad Institute Genomics Platform"/>
            <consortium name="The Broad Institute Genome Sequencing Center for Infectious Disease"/>
            <person name="Wu L."/>
            <person name="Ma J."/>
        </authorList>
    </citation>
    <scope>NUCLEOTIDE SEQUENCE [LARGE SCALE GENOMIC DNA]</scope>
    <source>
        <strain evidence="14">CCUG 55074</strain>
    </source>
</reference>
<dbReference type="Pfam" id="PF04442">
    <property type="entry name" value="CtaG_Cox11"/>
    <property type="match status" value="1"/>
</dbReference>
<dbReference type="HAMAP" id="MF_00155">
    <property type="entry name" value="CtaG"/>
    <property type="match status" value="1"/>
</dbReference>
<evidence type="ECO:0000256" key="10">
    <source>
        <dbReference type="HAMAP-Rule" id="MF_00155"/>
    </source>
</evidence>
<dbReference type="NCBIfam" id="NF003465">
    <property type="entry name" value="PRK05089.1"/>
    <property type="match status" value="1"/>
</dbReference>
<gene>
    <name evidence="10" type="primary">ctaG</name>
    <name evidence="13" type="ORF">ACFQ27_15920</name>
</gene>
<dbReference type="PANTHER" id="PTHR21320:SF3">
    <property type="entry name" value="CYTOCHROME C OXIDASE ASSEMBLY PROTEIN COX11, MITOCHONDRIAL-RELATED"/>
    <property type="match status" value="1"/>
</dbReference>
<accession>A0ABW3T6T9</accession>
<dbReference type="EMBL" id="JBHTLQ010000042">
    <property type="protein sequence ID" value="MFD1192076.1"/>
    <property type="molecule type" value="Genomic_DNA"/>
</dbReference>
<protein>
    <recommendedName>
        <fullName evidence="4 10">Cytochrome c oxidase assembly protein CtaG</fullName>
    </recommendedName>
</protein>
<dbReference type="PANTHER" id="PTHR21320">
    <property type="entry name" value="CYTOCHROME C OXIDASE ASSEMBLY PROTEIN COX11-RELATED"/>
    <property type="match status" value="1"/>
</dbReference>
<dbReference type="Proteomes" id="UP001597216">
    <property type="component" value="Unassembled WGS sequence"/>
</dbReference>
<sequence>MSQHAPSESPTPPPVEKRNAKVALICAVTFVGMVGAAYASVPLYRAFCQLTGFDGTIRKAEAAPTAVTGKSLTVRFDANIRDLPWSFQAEQTAQTIKIGDTGLAYFKVTNNSDKPLTGHAVYNVVPEQAGAYFQKLECFCFSDQTIGPGKTVEFPVVYFIDPQYAADMDTKGKGEVTLSYTFYPAVTDGAAGKRADASQPKGASALGGTPTAGL</sequence>
<dbReference type="SUPFAM" id="SSF110111">
    <property type="entry name" value="Ctag/Cox11"/>
    <property type="match status" value="1"/>
</dbReference>
<comment type="function">
    <text evidence="1 10">Exerts its effect at some terminal stage of cytochrome c oxidase synthesis, probably by being involved in the insertion of the copper B into subunit I.</text>
</comment>
<keyword evidence="10" id="KW-1003">Cell membrane</keyword>
<dbReference type="RefSeq" id="WP_374342873.1">
    <property type="nucleotide sequence ID" value="NZ_JBHTLQ010000042.1"/>
</dbReference>
<evidence type="ECO:0000256" key="11">
    <source>
        <dbReference type="SAM" id="MobiDB-lite"/>
    </source>
</evidence>
<keyword evidence="10" id="KW-0997">Cell inner membrane</keyword>
<dbReference type="InterPro" id="IPR023471">
    <property type="entry name" value="CtaG/Cox11_dom_sf"/>
</dbReference>
<keyword evidence="14" id="KW-1185">Reference proteome</keyword>